<evidence type="ECO:0000313" key="1">
    <source>
        <dbReference type="EMBL" id="MBB6557212.1"/>
    </source>
</evidence>
<dbReference type="RefSeq" id="WP_185112799.1">
    <property type="nucleotide sequence ID" value="NZ_BAAAXY010000038.1"/>
</dbReference>
<name>A0A7X0P8Y7_9ACTN</name>
<dbReference type="EMBL" id="JACHMI010000002">
    <property type="protein sequence ID" value="MBB6557212.1"/>
    <property type="molecule type" value="Genomic_DNA"/>
</dbReference>
<reference evidence="1 2" key="1">
    <citation type="submission" date="2020-08" db="EMBL/GenBank/DDBJ databases">
        <title>Sequencing the genomes of 1000 actinobacteria strains.</title>
        <authorList>
            <person name="Klenk H.-P."/>
        </authorList>
    </citation>
    <scope>NUCLEOTIDE SEQUENCE [LARGE SCALE GENOMIC DNA]</scope>
    <source>
        <strain evidence="1 2">DSM 43768</strain>
    </source>
</reference>
<dbReference type="AlphaFoldDB" id="A0A7X0P8Y7"/>
<dbReference type="Proteomes" id="UP000565579">
    <property type="component" value="Unassembled WGS sequence"/>
</dbReference>
<proteinExistence type="predicted"/>
<accession>A0A7X0P8Y7</accession>
<keyword evidence="2" id="KW-1185">Reference proteome</keyword>
<comment type="caution">
    <text evidence="1">The sequence shown here is derived from an EMBL/GenBank/DDBJ whole genome shotgun (WGS) entry which is preliminary data.</text>
</comment>
<gene>
    <name evidence="1" type="ORF">HD593_012102</name>
</gene>
<protein>
    <submittedName>
        <fullName evidence="1">Uncharacterized protein</fullName>
    </submittedName>
</protein>
<evidence type="ECO:0000313" key="2">
    <source>
        <dbReference type="Proteomes" id="UP000565579"/>
    </source>
</evidence>
<organism evidence="1 2">
    <name type="scientific">Nonomuraea rubra</name>
    <dbReference type="NCBI Taxonomy" id="46180"/>
    <lineage>
        <taxon>Bacteria</taxon>
        <taxon>Bacillati</taxon>
        <taxon>Actinomycetota</taxon>
        <taxon>Actinomycetes</taxon>
        <taxon>Streptosporangiales</taxon>
        <taxon>Streptosporangiaceae</taxon>
        <taxon>Nonomuraea</taxon>
    </lineage>
</organism>
<sequence>MSRRTRPATNPNTSHSVITTKARVCGWAIEPGETSDDGTTELILTRDDWKIVVAFKGSTALAAALQYPGRSEPSELIGSEQLARFLRGNREQMGRFRIDQRVLVGVQAGTVKDIRPDDETKVRLIVRYDGGTTGDPFTTHVRAEVKAAV</sequence>